<comment type="caution">
    <text evidence="4">The sequence shown here is derived from an EMBL/GenBank/DDBJ whole genome shotgun (WGS) entry which is preliminary data.</text>
</comment>
<dbReference type="EMBL" id="BSXW01000512">
    <property type="protein sequence ID" value="GMF24347.1"/>
    <property type="molecule type" value="Genomic_DNA"/>
</dbReference>
<protein>
    <submittedName>
        <fullName evidence="4">Unnamed protein product</fullName>
    </submittedName>
</protein>
<reference evidence="4" key="1">
    <citation type="submission" date="2023-04" db="EMBL/GenBank/DDBJ databases">
        <title>Phytophthora lilii NBRC 32176.</title>
        <authorList>
            <person name="Ichikawa N."/>
            <person name="Sato H."/>
            <person name="Tonouchi N."/>
        </authorList>
    </citation>
    <scope>NUCLEOTIDE SEQUENCE</scope>
    <source>
        <strain evidence="4">NBRC 32176</strain>
    </source>
</reference>
<feature type="transmembrane region" description="Helical" evidence="2">
    <location>
        <begin position="107"/>
        <end position="129"/>
    </location>
</feature>
<organism evidence="4 5">
    <name type="scientific">Phytophthora lilii</name>
    <dbReference type="NCBI Taxonomy" id="2077276"/>
    <lineage>
        <taxon>Eukaryota</taxon>
        <taxon>Sar</taxon>
        <taxon>Stramenopiles</taxon>
        <taxon>Oomycota</taxon>
        <taxon>Peronosporomycetes</taxon>
        <taxon>Peronosporales</taxon>
        <taxon>Peronosporaceae</taxon>
        <taxon>Phytophthora</taxon>
    </lineage>
</organism>
<name>A0A9W6U1Y1_9STRA</name>
<keyword evidence="2" id="KW-1133">Transmembrane helix</keyword>
<dbReference type="AlphaFoldDB" id="A0A9W6U1Y1"/>
<feature type="signal peptide" evidence="3">
    <location>
        <begin position="1"/>
        <end position="22"/>
    </location>
</feature>
<evidence type="ECO:0000313" key="5">
    <source>
        <dbReference type="Proteomes" id="UP001165083"/>
    </source>
</evidence>
<proteinExistence type="predicted"/>
<evidence type="ECO:0000313" key="4">
    <source>
        <dbReference type="EMBL" id="GMF24347.1"/>
    </source>
</evidence>
<keyword evidence="5" id="KW-1185">Reference proteome</keyword>
<keyword evidence="3" id="KW-0732">Signal</keyword>
<evidence type="ECO:0000256" key="3">
    <source>
        <dbReference type="SAM" id="SignalP"/>
    </source>
</evidence>
<evidence type="ECO:0000256" key="1">
    <source>
        <dbReference type="SAM" id="MobiDB-lite"/>
    </source>
</evidence>
<gene>
    <name evidence="4" type="ORF">Plil01_000996000</name>
</gene>
<keyword evidence="2" id="KW-0812">Transmembrane</keyword>
<feature type="compositionally biased region" description="Acidic residues" evidence="1">
    <location>
        <begin position="233"/>
        <end position="251"/>
    </location>
</feature>
<sequence>MSFALVQSCGLVTLLLFAVVSSLSPGDIGNATTPPSGCNVCASSGDCSHAFHDGPGQFCGVWMAVPCCCPMNAICNVSPVDSVCTCAYVGTMPPHHSDSDLMNKVLWMWWALGVLVVLAFCGGCSYFVVKRMANNSDERCTFLPPEIVVPVISPTREALYGSTGRTASVTFAAKEEREAEGGGAGTGAAHASAAFGVLNLVEQASHVPAADDLGVAGDGFDGGLGSLEKVEEAQDEEEDESVEGGEADEEIALLTVPGKK</sequence>
<evidence type="ECO:0000256" key="2">
    <source>
        <dbReference type="SAM" id="Phobius"/>
    </source>
</evidence>
<dbReference type="OrthoDB" id="120842at2759"/>
<accession>A0A9W6U1Y1</accession>
<feature type="region of interest" description="Disordered" evidence="1">
    <location>
        <begin position="221"/>
        <end position="260"/>
    </location>
</feature>
<keyword evidence="2" id="KW-0472">Membrane</keyword>
<dbReference type="Proteomes" id="UP001165083">
    <property type="component" value="Unassembled WGS sequence"/>
</dbReference>
<feature type="chain" id="PRO_5040793398" evidence="3">
    <location>
        <begin position="23"/>
        <end position="260"/>
    </location>
</feature>